<feature type="binding site" evidence="10">
    <location>
        <position position="163"/>
    </location>
    <ligand>
        <name>UDP-N-acetyl-alpha-D-glucosamine</name>
        <dbReference type="ChEBI" id="CHEBI:57705"/>
    </ligand>
</feature>
<dbReference type="Gene3D" id="3.40.50.2000">
    <property type="entry name" value="Glycogen Phosphorylase B"/>
    <property type="match status" value="2"/>
</dbReference>
<dbReference type="GO" id="GO:0051991">
    <property type="term" value="F:UDP-N-acetyl-D-glucosamine:N-acetylmuramoyl-L-alanyl-D-glutamyl-meso-2,6-diaminopimelyl-D-alanyl-D-alanine-diphosphoundecaprenol 4-beta-N-acetylglucosaminlytransferase activity"/>
    <property type="evidence" value="ECO:0007669"/>
    <property type="project" value="RHEA"/>
</dbReference>
<evidence type="ECO:0000256" key="2">
    <source>
        <dbReference type="ARBA" id="ARBA00022618"/>
    </source>
</evidence>
<dbReference type="PATRIC" id="fig|1396.428.peg.1690"/>
<dbReference type="EMBL" id="LCYI01000050">
    <property type="protein sequence ID" value="KLA25340.1"/>
    <property type="molecule type" value="Genomic_DNA"/>
</dbReference>
<dbReference type="Pfam" id="PF03033">
    <property type="entry name" value="Glyco_transf_28"/>
    <property type="match status" value="1"/>
</dbReference>
<keyword evidence="1 10" id="KW-1003">Cell membrane</keyword>
<evidence type="ECO:0000256" key="6">
    <source>
        <dbReference type="ARBA" id="ARBA00022984"/>
    </source>
</evidence>
<evidence type="ECO:0000313" key="15">
    <source>
        <dbReference type="Proteomes" id="UP000035214"/>
    </source>
</evidence>
<keyword evidence="9 10" id="KW-0961">Cell wall biogenesis/degradation</keyword>
<keyword evidence="11" id="KW-0812">Transmembrane</keyword>
<proteinExistence type="inferred from homology"/>
<comment type="subcellular location">
    <subcellularLocation>
        <location evidence="10">Cell membrane</location>
        <topology evidence="10">Peripheral membrane protein</topology>
        <orientation evidence="10">Cytoplasmic side</orientation>
    </subcellularLocation>
</comment>
<dbReference type="GO" id="GO:0071555">
    <property type="term" value="P:cell wall organization"/>
    <property type="evidence" value="ECO:0007669"/>
    <property type="project" value="UniProtKB-KW"/>
</dbReference>
<keyword evidence="3 10" id="KW-0328">Glycosyltransferase</keyword>
<feature type="domain" description="Glycosyltransferase family 28 N-terminal" evidence="12">
    <location>
        <begin position="5"/>
        <end position="138"/>
    </location>
</feature>
<keyword evidence="2 10" id="KW-0132">Cell division</keyword>
<evidence type="ECO:0000256" key="11">
    <source>
        <dbReference type="SAM" id="Phobius"/>
    </source>
</evidence>
<keyword evidence="11" id="KW-1133">Transmembrane helix</keyword>
<feature type="binding site" evidence="10">
    <location>
        <position position="193"/>
    </location>
    <ligand>
        <name>UDP-N-acetyl-alpha-D-glucosamine</name>
        <dbReference type="ChEBI" id="CHEBI:57705"/>
    </ligand>
</feature>
<accession>A0A0G8EMG1</accession>
<comment type="pathway">
    <text evidence="10">Cell wall biogenesis; peptidoglycan biosynthesis.</text>
</comment>
<evidence type="ECO:0000256" key="4">
    <source>
        <dbReference type="ARBA" id="ARBA00022679"/>
    </source>
</evidence>
<keyword evidence="7 10" id="KW-0472">Membrane</keyword>
<organism evidence="14 15">
    <name type="scientific">Bacillus cereus</name>
    <dbReference type="NCBI Taxonomy" id="1396"/>
    <lineage>
        <taxon>Bacteria</taxon>
        <taxon>Bacillati</taxon>
        <taxon>Bacillota</taxon>
        <taxon>Bacilli</taxon>
        <taxon>Bacillales</taxon>
        <taxon>Bacillaceae</taxon>
        <taxon>Bacillus</taxon>
        <taxon>Bacillus cereus group</taxon>
    </lineage>
</organism>
<dbReference type="NCBIfam" id="NF009102">
    <property type="entry name" value="PRK12446.1"/>
    <property type="match status" value="1"/>
</dbReference>
<keyword evidence="8 10" id="KW-0131">Cell cycle</keyword>
<dbReference type="PANTHER" id="PTHR21015:SF27">
    <property type="entry name" value="UDP-N-ACETYLGLUCOSAMINE--N-ACETYLMURAMYL-(PENTAPEPTIDE) PYROPHOSPHORYL-UNDECAPRENOL N-ACETYLGLUCOSAMINE TRANSFERASE"/>
    <property type="match status" value="1"/>
</dbReference>
<comment type="caution">
    <text evidence="10">Lacks conserved residue(s) required for the propagation of feature annotation.</text>
</comment>
<dbReference type="GO" id="GO:0008360">
    <property type="term" value="P:regulation of cell shape"/>
    <property type="evidence" value="ECO:0007669"/>
    <property type="project" value="UniProtKB-KW"/>
</dbReference>
<comment type="similarity">
    <text evidence="10">Belongs to the glycosyltransferase 28 family. MurG subfamily.</text>
</comment>
<dbReference type="SUPFAM" id="SSF53756">
    <property type="entry name" value="UDP-Glycosyltransferase/glycogen phosphorylase"/>
    <property type="match status" value="1"/>
</dbReference>
<dbReference type="RefSeq" id="WP_046956521.1">
    <property type="nucleotide sequence ID" value="NZ_LCYI01000050.1"/>
</dbReference>
<dbReference type="CDD" id="cd03785">
    <property type="entry name" value="GT28_MurG"/>
    <property type="match status" value="1"/>
</dbReference>
<dbReference type="Proteomes" id="UP000035214">
    <property type="component" value="Unassembled WGS sequence"/>
</dbReference>
<evidence type="ECO:0000256" key="3">
    <source>
        <dbReference type="ARBA" id="ARBA00022676"/>
    </source>
</evidence>
<feature type="binding site" evidence="10">
    <location>
        <position position="287"/>
    </location>
    <ligand>
        <name>UDP-N-acetyl-alpha-D-glucosamine</name>
        <dbReference type="ChEBI" id="CHEBI:57705"/>
    </ligand>
</feature>
<dbReference type="GO" id="GO:0005975">
    <property type="term" value="P:carbohydrate metabolic process"/>
    <property type="evidence" value="ECO:0007669"/>
    <property type="project" value="InterPro"/>
</dbReference>
<feature type="domain" description="Glycosyl transferase family 28 C-terminal" evidence="13">
    <location>
        <begin position="186"/>
        <end position="343"/>
    </location>
</feature>
<protein>
    <recommendedName>
        <fullName evidence="10">UDP-N-acetylglucosamine--N-acetylmuramyl-(pentapeptide) pyrophosphoryl-undecaprenol N-acetylglucosamine transferase</fullName>
        <ecNumber evidence="10">2.4.1.227</ecNumber>
    </recommendedName>
    <alternativeName>
        <fullName evidence="10">Undecaprenyl-PP-MurNAc-pentapeptide-UDPGlcNAc GlcNAc transferase</fullName>
    </alternativeName>
</protein>
<dbReference type="InterPro" id="IPR006009">
    <property type="entry name" value="GlcNAc_MurG"/>
</dbReference>
<dbReference type="PANTHER" id="PTHR21015">
    <property type="entry name" value="UDP-N-ACETYLGLUCOSAMINE--N-ACETYLMURAMYL-(PENTAPEPTIDE) PYROPHOSPHORYL-UNDECAPRENOL N-ACETYLGLUCOSAMINE TRANSFERASE 1"/>
    <property type="match status" value="1"/>
</dbReference>
<evidence type="ECO:0000313" key="14">
    <source>
        <dbReference type="EMBL" id="KLA25340.1"/>
    </source>
</evidence>
<dbReference type="GO" id="GO:0051301">
    <property type="term" value="P:cell division"/>
    <property type="evidence" value="ECO:0007669"/>
    <property type="project" value="UniProtKB-KW"/>
</dbReference>
<evidence type="ECO:0000259" key="13">
    <source>
        <dbReference type="Pfam" id="PF04101"/>
    </source>
</evidence>
<evidence type="ECO:0000256" key="8">
    <source>
        <dbReference type="ARBA" id="ARBA00023306"/>
    </source>
</evidence>
<evidence type="ECO:0000256" key="5">
    <source>
        <dbReference type="ARBA" id="ARBA00022960"/>
    </source>
</evidence>
<dbReference type="GO" id="GO:0050511">
    <property type="term" value="F:undecaprenyldiphospho-muramoylpentapeptide beta-N-acetylglucosaminyltransferase activity"/>
    <property type="evidence" value="ECO:0007669"/>
    <property type="project" value="UniProtKB-UniRule"/>
</dbReference>
<keyword evidence="6 10" id="KW-0573">Peptidoglycan synthesis</keyword>
<feature type="binding site" evidence="10">
    <location>
        <begin position="12"/>
        <end position="14"/>
    </location>
    <ligand>
        <name>UDP-N-acetyl-alpha-D-glucosamine</name>
        <dbReference type="ChEBI" id="CHEBI:57705"/>
    </ligand>
</feature>
<dbReference type="GO" id="GO:0005886">
    <property type="term" value="C:plasma membrane"/>
    <property type="evidence" value="ECO:0007669"/>
    <property type="project" value="UniProtKB-SubCell"/>
</dbReference>
<dbReference type="Pfam" id="PF04101">
    <property type="entry name" value="Glyco_tran_28_C"/>
    <property type="match status" value="1"/>
</dbReference>
<feature type="transmembrane region" description="Helical" evidence="11">
    <location>
        <begin position="93"/>
        <end position="111"/>
    </location>
</feature>
<evidence type="ECO:0000256" key="9">
    <source>
        <dbReference type="ARBA" id="ARBA00023316"/>
    </source>
</evidence>
<dbReference type="GO" id="GO:0009252">
    <property type="term" value="P:peptidoglycan biosynthetic process"/>
    <property type="evidence" value="ECO:0007669"/>
    <property type="project" value="UniProtKB-UniRule"/>
</dbReference>
<comment type="function">
    <text evidence="10">Cell wall formation. Catalyzes the transfer of a GlcNAc subunit on undecaprenyl-pyrophosphoryl-MurNAc-pentapeptide (lipid intermediate I) to form undecaprenyl-pyrophosphoryl-MurNAc-(pentapeptide)GlcNAc (lipid intermediate II).</text>
</comment>
<reference evidence="14 15" key="1">
    <citation type="submission" date="2015-04" db="EMBL/GenBank/DDBJ databases">
        <title>Draft Genome Sequences of Eight Spore-Forming Food Isolates of Bacillus cereus Genome sequencing.</title>
        <authorList>
            <person name="Krawcyk A.O."/>
            <person name="de Jong A."/>
            <person name="Eijlander R.T."/>
            <person name="Berendsen E.M."/>
            <person name="Holsappel S."/>
            <person name="Wells-Bennik M."/>
            <person name="Kuipers O.P."/>
        </authorList>
    </citation>
    <scope>NUCLEOTIDE SEQUENCE [LARGE SCALE GENOMIC DNA]</scope>
    <source>
        <strain evidence="14 15">B4077</strain>
    </source>
</reference>
<evidence type="ECO:0000256" key="10">
    <source>
        <dbReference type="HAMAP-Rule" id="MF_00033"/>
    </source>
</evidence>
<keyword evidence="5 10" id="KW-0133">Cell shape</keyword>
<evidence type="ECO:0000259" key="12">
    <source>
        <dbReference type="Pfam" id="PF03033"/>
    </source>
</evidence>
<comment type="caution">
    <text evidence="14">The sequence shown here is derived from an EMBL/GenBank/DDBJ whole genome shotgun (WGS) entry which is preliminary data.</text>
</comment>
<comment type="catalytic activity">
    <reaction evidence="10">
        <text>di-trans,octa-cis-undecaprenyl diphospho-N-acetyl-alpha-D-muramoyl-L-alanyl-D-glutamyl-meso-2,6-diaminopimeloyl-D-alanyl-D-alanine + UDP-N-acetyl-alpha-D-glucosamine = di-trans,octa-cis-undecaprenyl diphospho-[N-acetyl-alpha-D-glucosaminyl-(1-&gt;4)]-N-acetyl-alpha-D-muramoyl-L-alanyl-D-glutamyl-meso-2,6-diaminopimeloyl-D-alanyl-D-alanine + UDP + H(+)</text>
        <dbReference type="Rhea" id="RHEA:31227"/>
        <dbReference type="ChEBI" id="CHEBI:15378"/>
        <dbReference type="ChEBI" id="CHEBI:57705"/>
        <dbReference type="ChEBI" id="CHEBI:58223"/>
        <dbReference type="ChEBI" id="CHEBI:61387"/>
        <dbReference type="ChEBI" id="CHEBI:61388"/>
        <dbReference type="EC" id="2.4.1.227"/>
    </reaction>
</comment>
<dbReference type="InterPro" id="IPR004276">
    <property type="entry name" value="GlycoTrans_28_N"/>
</dbReference>
<dbReference type="EC" id="2.4.1.227" evidence="10"/>
<sequence>MNKKILFTGGGTAGHVMINMVLIPKFMEKGWGVEYIGSQNGIEKLLVQNVKYNSISTGKLRRYWDWENFKDPFKIIKGCIQSYKLMKRIKPDVIFSAGGFVSVPVVIGAWMNKVPVIIREPDSTLGLANKIALPFTTKLCTTFPQTGENVSNEKKVYVGPIVRGEIERGNILRGRSYCKFQQDKPVLLIMGGSQGAQWINDMVRESLETLLLNFNIVHMCGKGKVDSSIGMEGYMQFEYIGDELPHILNMASVVVSRAGSTAISELLFLKKPMLLIPLTNSSSRGDQVLNAEYFSRQGYAEVILQDRISTNVFIHAVNKLYTNKERYIQNMNGYKKTNDEGIHQLIDIINEVVKE</sequence>
<dbReference type="AlphaFoldDB" id="A0A0G8EMG1"/>
<keyword evidence="4 10" id="KW-0808">Transferase</keyword>
<dbReference type="HAMAP" id="MF_00033">
    <property type="entry name" value="MurG"/>
    <property type="match status" value="1"/>
</dbReference>
<evidence type="ECO:0000256" key="7">
    <source>
        <dbReference type="ARBA" id="ARBA00023136"/>
    </source>
</evidence>
<evidence type="ECO:0000256" key="1">
    <source>
        <dbReference type="ARBA" id="ARBA00022475"/>
    </source>
</evidence>
<dbReference type="UniPathway" id="UPA00219"/>
<dbReference type="InterPro" id="IPR007235">
    <property type="entry name" value="Glyco_trans_28_C"/>
</dbReference>
<name>A0A0G8EMG1_BACCE</name>
<gene>
    <name evidence="10" type="primary">murG</name>
    <name evidence="14" type="ORF">B4077_5337</name>
</gene>